<evidence type="ECO:0000256" key="1">
    <source>
        <dbReference type="SAM" id="Phobius"/>
    </source>
</evidence>
<sequence>MPQLDIVYIFTNYIWTWLILISLTWKIQTVLLSSGPEQDIPLEDLEAELAWILPWM</sequence>
<geneLocation type="mitochondrion" evidence="2"/>
<name>A0A8H2S715_9SAUR</name>
<keyword evidence="2" id="KW-0496">Mitochondrion</keyword>
<keyword evidence="1" id="KW-1133">Transmembrane helix</keyword>
<feature type="transmembrane region" description="Helical" evidence="1">
    <location>
        <begin position="6"/>
        <end position="25"/>
    </location>
</feature>
<dbReference type="AlphaFoldDB" id="A0A8H2S715"/>
<keyword evidence="1" id="KW-0812">Transmembrane</keyword>
<evidence type="ECO:0000313" key="2">
    <source>
        <dbReference type="EMBL" id="QWA19091.1"/>
    </source>
</evidence>
<keyword evidence="1" id="KW-0472">Membrane</keyword>
<proteinExistence type="predicted"/>
<reference evidence="2" key="1">
    <citation type="submission" date="2021-01" db="EMBL/GenBank/DDBJ databases">
        <title>The complete mitochondrial genome of Xenopeltis hainanensis.</title>
        <authorList>
            <person name="Du Q.Sr."/>
            <person name="Liu Y.Jr."/>
            <person name="Tang X.Sr."/>
        </authorList>
    </citation>
    <scope>NUCLEOTIDE SEQUENCE</scope>
    <source>
        <tissue evidence="2">Liver</tissue>
    </source>
</reference>
<accession>A0A8H2S715</accession>
<protein>
    <submittedName>
        <fullName evidence="2">ATP synthase F0 subunit 8</fullName>
    </submittedName>
</protein>
<organism evidence="2">
    <name type="scientific">Xenopeltis hainanensis</name>
    <dbReference type="NCBI Taxonomy" id="2483472"/>
    <lineage>
        <taxon>Eukaryota</taxon>
        <taxon>Metazoa</taxon>
        <taxon>Chordata</taxon>
        <taxon>Craniata</taxon>
        <taxon>Vertebrata</taxon>
        <taxon>Euteleostomi</taxon>
        <taxon>Lepidosauria</taxon>
        <taxon>Squamata</taxon>
        <taxon>Bifurcata</taxon>
        <taxon>Unidentata</taxon>
        <taxon>Episquamata</taxon>
        <taxon>Toxicofera</taxon>
        <taxon>Serpentes</taxon>
        <taxon>Henophidia</taxon>
        <taxon>Xenopeltidae</taxon>
        <taxon>Xenopeltis</taxon>
    </lineage>
</organism>
<gene>
    <name evidence="2" type="primary">ATP8</name>
</gene>
<dbReference type="EMBL" id="MW430026">
    <property type="protein sequence ID" value="QWA19091.1"/>
    <property type="molecule type" value="Genomic_DNA"/>
</dbReference>